<feature type="repeat" description="ARM" evidence="6">
    <location>
        <begin position="1222"/>
        <end position="1264"/>
    </location>
</feature>
<dbReference type="Pfam" id="PF00514">
    <property type="entry name" value="Arm"/>
    <property type="match status" value="3"/>
</dbReference>
<sequence length="1601" mass="178250">MVITTRAQGQPCTLQFLPALQIITMLENTQPGNLVARLQITGSSSEISTRLIYNSSDVKTNGTDYFILDFTDLYLQSPLDYEWWTSNNYPNPFRFIVECTVLADQSIHDIDFQLDLIDVNDNSPIFSQSIYYISLLETTPINTIISTAISAHDPDSGVAGTFSYYLHNNLSSYNSYFRLISPTNASLILVQPLNYNTMLSNFNVTIVAQDNGTPSLSSQAIISMHLIDVDNLDPKFNVSISYYVNISIDTGVGSEIIPNEGRIYAYDQDIGINATIIYSLLTSNNYILINRSTGVLTLFSKFQSITQFDLLVKAEQDNNPNRSVTTVLHINIYELNLCAPRFLALPYTMIGYTTNNMDQIPTFNGTVDDMDTNPRLTYGYSCNSSLINLDIIKTSLRQFRIQLNNFLNLPKCQPCICYLNVSDGRHYNETNLNVYLYTPISFLMNSYLFSVDYPLNDPSIIIGSISVIKDDRCQVQYFILDQHNSLFSISSTGSLTWLNTSNPPTQEAYQLQIVVQQICSSLIMNISTDIIITIRNFPSHIITSTINTSQTDNSTTYAIIASVSAFILIIIAILFIIIYYNIQRAKHRVPPFFKTRQNSAAHGLSFFKSKSPINESSPYTLGVRDDDSSHSSDQTTSSPVNNRLLSGHYKVSEPPISTTIEELLSTYDNRSTSSSSSSSGVCDQPVSPNIGSFRTTVREANDHQTLDTINEDMQWVNQQQHEQNQKRRLHGLKNQIISEDSMDIISESHEVQDKFKKNTNACFACLNSNHSINHVCSHCYLLLSSTSTHLLLSSSSSSSSSGSTTTVDACRQQTTTATTVESSISGAGIDIGPSASTLLQQQSHATNVHSRHLNDFLVFMEYESYQVQSSMNGYSHRAHPRNGGMDEYMMQEHIDSMNAQLSSTRAQRIRAAIFPETLEDGAPDGVSMPMPSTQFVNGQPTAVQKLSEPSQLLKNAVIDIINYKEDAEITERALPELIRLLNDDDPIVAGQAALVLHTLAKKEASRLALSTPQMIQALLQAISNPRANDETRRGVAGVLHCLSQQKQGLLLMYKGGVIPLLVRLLDSPIESVVNYALSTLHNLLLHLEQAKLEILRCGGCQKMVGLLNSSNPKFLALLTDCLHMLAFNNEEVKIIMESSNGPQQLIRILELTDYEKLLWTTTRLLRVLSVSPSIKLVMISKNSVHILEKQLYQPISLRVQQNCLQILRNLSDQAVKLENLDSLIQLLIELLQTNDLITVSCAVGIISNLTCNNQYNKMAVVQSNGVNALINTIIQGHDKEEILEPAICALRHITSRHSHASEAQDAVRNVNGLLPIVDLLNPSLYSWPIIKSTISLLRNLALSPNNLPVLRETGSIQKLAQLLVRSHQELQRQQPKVELIDNYIRMDDILEACVSALHIIAKDQQNRVIIRDLDCIPLFVRLLYPPSSVPIQRAAAGVLCELVNDRLCADIIEQQNCTPKLTELLKSNDEGVATYAAAILFRLSDDKPYDMKNRLSQDVTTALYRDEHLMNNHYGLANGSTAGSYANPYRATPPPLHDVPTMNYYASEGAGGSGLGNLMDNQVLIGDRDMIQASPRSANHHQTPPPPHNNSQMAAWFDTDL</sequence>
<evidence type="ECO:0000313" key="11">
    <source>
        <dbReference type="Proteomes" id="UP000663824"/>
    </source>
</evidence>
<evidence type="ECO:0000256" key="5">
    <source>
        <dbReference type="PROSITE-ProRule" id="PRU00043"/>
    </source>
</evidence>
<feature type="domain" description="Cadherin" evidence="9">
    <location>
        <begin position="17"/>
        <end position="126"/>
    </location>
</feature>
<evidence type="ECO:0000256" key="6">
    <source>
        <dbReference type="PROSITE-ProRule" id="PRU00259"/>
    </source>
</evidence>
<keyword evidence="2" id="KW-0677">Repeat</keyword>
<proteinExistence type="predicted"/>
<dbReference type="Gene3D" id="2.60.40.60">
    <property type="entry name" value="Cadherins"/>
    <property type="match status" value="3"/>
</dbReference>
<dbReference type="CDD" id="cd11304">
    <property type="entry name" value="Cadherin_repeat"/>
    <property type="match status" value="2"/>
</dbReference>
<dbReference type="PRINTS" id="PR01869">
    <property type="entry name" value="BCATNINFAMLY"/>
</dbReference>
<dbReference type="InterPro" id="IPR011989">
    <property type="entry name" value="ARM-like"/>
</dbReference>
<gene>
    <name evidence="10" type="ORF">MBJ925_LOCUS34040</name>
</gene>
<dbReference type="Pfam" id="PF00028">
    <property type="entry name" value="Cadherin"/>
    <property type="match status" value="1"/>
</dbReference>
<dbReference type="Proteomes" id="UP000663824">
    <property type="component" value="Unassembled WGS sequence"/>
</dbReference>
<feature type="region of interest" description="Disordered" evidence="7">
    <location>
        <begin position="668"/>
        <end position="688"/>
    </location>
</feature>
<dbReference type="SUPFAM" id="SSF48371">
    <property type="entry name" value="ARM repeat"/>
    <property type="match status" value="1"/>
</dbReference>
<feature type="region of interest" description="Disordered" evidence="7">
    <location>
        <begin position="1575"/>
        <end position="1601"/>
    </location>
</feature>
<name>A0A816YV97_9BILA</name>
<dbReference type="CDD" id="cd21719">
    <property type="entry name" value="CTNNAbd_CTNNB1-like"/>
    <property type="match status" value="1"/>
</dbReference>
<keyword evidence="8" id="KW-1133">Transmembrane helix</keyword>
<dbReference type="PROSITE" id="PS00232">
    <property type="entry name" value="CADHERIN_1"/>
    <property type="match status" value="1"/>
</dbReference>
<evidence type="ECO:0000256" key="7">
    <source>
        <dbReference type="SAM" id="MobiDB-lite"/>
    </source>
</evidence>
<dbReference type="GO" id="GO:0007156">
    <property type="term" value="P:homophilic cell adhesion via plasma membrane adhesion molecules"/>
    <property type="evidence" value="ECO:0007669"/>
    <property type="project" value="InterPro"/>
</dbReference>
<organism evidence="10 11">
    <name type="scientific">Rotaria magnacalcarata</name>
    <dbReference type="NCBI Taxonomy" id="392030"/>
    <lineage>
        <taxon>Eukaryota</taxon>
        <taxon>Metazoa</taxon>
        <taxon>Spiralia</taxon>
        <taxon>Gnathifera</taxon>
        <taxon>Rotifera</taxon>
        <taxon>Eurotatoria</taxon>
        <taxon>Bdelloidea</taxon>
        <taxon>Philodinida</taxon>
        <taxon>Philodinidae</taxon>
        <taxon>Rotaria</taxon>
    </lineage>
</organism>
<feature type="repeat" description="ARM" evidence="6">
    <location>
        <begin position="1311"/>
        <end position="1355"/>
    </location>
</feature>
<feature type="domain" description="Cadherin" evidence="9">
    <location>
        <begin position="238"/>
        <end position="342"/>
    </location>
</feature>
<keyword evidence="3 5" id="KW-0106">Calcium</keyword>
<feature type="repeat" description="ARM" evidence="6">
    <location>
        <begin position="1264"/>
        <end position="1298"/>
    </location>
</feature>
<dbReference type="SMART" id="SM00185">
    <property type="entry name" value="ARM"/>
    <property type="match status" value="12"/>
</dbReference>
<evidence type="ECO:0000256" key="4">
    <source>
        <dbReference type="ARBA" id="ARBA00023136"/>
    </source>
</evidence>
<keyword evidence="8" id="KW-0812">Transmembrane</keyword>
<comment type="caution">
    <text evidence="10">The sequence shown here is derived from an EMBL/GenBank/DDBJ whole genome shotgun (WGS) entry which is preliminary data.</text>
</comment>
<dbReference type="GO" id="GO:0045296">
    <property type="term" value="F:cadherin binding"/>
    <property type="evidence" value="ECO:0007669"/>
    <property type="project" value="InterPro"/>
</dbReference>
<dbReference type="PROSITE" id="PS50268">
    <property type="entry name" value="CADHERIN_2"/>
    <property type="match status" value="3"/>
</dbReference>
<dbReference type="InterPro" id="IPR013284">
    <property type="entry name" value="Beta-catenin"/>
</dbReference>
<dbReference type="SMART" id="SM00112">
    <property type="entry name" value="CA"/>
    <property type="match status" value="3"/>
</dbReference>
<dbReference type="InterPro" id="IPR002126">
    <property type="entry name" value="Cadherin-like_dom"/>
</dbReference>
<dbReference type="GO" id="GO:0005509">
    <property type="term" value="F:calcium ion binding"/>
    <property type="evidence" value="ECO:0007669"/>
    <property type="project" value="UniProtKB-UniRule"/>
</dbReference>
<dbReference type="GO" id="GO:0005886">
    <property type="term" value="C:plasma membrane"/>
    <property type="evidence" value="ECO:0007669"/>
    <property type="project" value="InterPro"/>
</dbReference>
<dbReference type="Gene3D" id="1.25.10.10">
    <property type="entry name" value="Leucine-rich Repeat Variant"/>
    <property type="match status" value="1"/>
</dbReference>
<dbReference type="EMBL" id="CAJNRE010018723">
    <property type="protein sequence ID" value="CAF2175247.1"/>
    <property type="molecule type" value="Genomic_DNA"/>
</dbReference>
<dbReference type="InterPro" id="IPR000225">
    <property type="entry name" value="Armadillo"/>
</dbReference>
<feature type="domain" description="Cadherin" evidence="9">
    <location>
        <begin position="127"/>
        <end position="236"/>
    </location>
</feature>
<keyword evidence="4 8" id="KW-0472">Membrane</keyword>
<feature type="repeat" description="ARM" evidence="6">
    <location>
        <begin position="972"/>
        <end position="1009"/>
    </location>
</feature>
<evidence type="ECO:0000256" key="8">
    <source>
        <dbReference type="SAM" id="Phobius"/>
    </source>
</evidence>
<evidence type="ECO:0000256" key="3">
    <source>
        <dbReference type="ARBA" id="ARBA00022837"/>
    </source>
</evidence>
<feature type="region of interest" description="Disordered" evidence="7">
    <location>
        <begin position="618"/>
        <end position="648"/>
    </location>
</feature>
<evidence type="ECO:0000313" key="10">
    <source>
        <dbReference type="EMBL" id="CAF2175247.1"/>
    </source>
</evidence>
<accession>A0A816YV97</accession>
<feature type="repeat" description="ARM" evidence="6">
    <location>
        <begin position="1056"/>
        <end position="1083"/>
    </location>
</feature>
<protein>
    <recommendedName>
        <fullName evidence="9">Cadherin domain-containing protein</fullName>
    </recommendedName>
</protein>
<dbReference type="InterPro" id="IPR020894">
    <property type="entry name" value="Cadherin_CS"/>
</dbReference>
<evidence type="ECO:0000256" key="2">
    <source>
        <dbReference type="ARBA" id="ARBA00022737"/>
    </source>
</evidence>
<evidence type="ECO:0000259" key="9">
    <source>
        <dbReference type="PROSITE" id="PS50268"/>
    </source>
</evidence>
<evidence type="ECO:0000256" key="1">
    <source>
        <dbReference type="ARBA" id="ARBA00004370"/>
    </source>
</evidence>
<comment type="subcellular location">
    <subcellularLocation>
        <location evidence="1">Membrane</location>
    </subcellularLocation>
</comment>
<reference evidence="10" key="1">
    <citation type="submission" date="2021-02" db="EMBL/GenBank/DDBJ databases">
        <authorList>
            <person name="Nowell W R."/>
        </authorList>
    </citation>
    <scope>NUCLEOTIDE SEQUENCE</scope>
</reference>
<dbReference type="PROSITE" id="PS50176">
    <property type="entry name" value="ARM_REPEAT"/>
    <property type="match status" value="5"/>
</dbReference>
<dbReference type="InterPro" id="IPR015919">
    <property type="entry name" value="Cadherin-like_sf"/>
</dbReference>
<dbReference type="PANTHER" id="PTHR45976">
    <property type="entry name" value="ARMADILLO SEGMENT POLARITY PROTEIN"/>
    <property type="match status" value="1"/>
</dbReference>
<dbReference type="SUPFAM" id="SSF49313">
    <property type="entry name" value="Cadherin-like"/>
    <property type="match status" value="2"/>
</dbReference>
<feature type="transmembrane region" description="Helical" evidence="8">
    <location>
        <begin position="557"/>
        <end position="580"/>
    </location>
</feature>
<dbReference type="InterPro" id="IPR016024">
    <property type="entry name" value="ARM-type_fold"/>
</dbReference>